<sequence>MKHILITTVALLFCLIQTGRSQQAIATESCASRCSIESAAAFLQMAQRAMQGTQPAEADWQKLFATEGYQRLFEVMGDKWKGYIRQAFPVAFDPTRQAALDSLSAKPAQGWSVEEFMMHNFASMKPHIDELEALLTQSHFDELFRRADARVREFLPEKYRQATPRYKDFHFVCMDPESRTMEGDIFMDVYSFFYEGEQGMVNLLAHEMHHTFWDLPYAEKYRETDDAVIRTLRRMQVEGMADMINKITMPTDRLGAYGPEFVEMYNQAYADTPEALQVLDEMVQGYLDKQVPQDIYDAATEVALYGGHTGGDYMVFLIRDRLGMEAAVNMCGDIVAFVKLYNEAARQAGTYVFSDRFVNHVEKVMEGLRKGKDKNGSSGK</sequence>
<comment type="caution">
    <text evidence="1">The sequence shown here is derived from an EMBL/GenBank/DDBJ whole genome shotgun (WGS) entry which is preliminary data.</text>
</comment>
<accession>A0A9D2HXA7</accession>
<dbReference type="Proteomes" id="UP000823862">
    <property type="component" value="Unassembled WGS sequence"/>
</dbReference>
<organism evidence="1 2">
    <name type="scientific">Candidatus Bacteroides avicola</name>
    <dbReference type="NCBI Taxonomy" id="2838468"/>
    <lineage>
        <taxon>Bacteria</taxon>
        <taxon>Pseudomonadati</taxon>
        <taxon>Bacteroidota</taxon>
        <taxon>Bacteroidia</taxon>
        <taxon>Bacteroidales</taxon>
        <taxon>Bacteroidaceae</taxon>
        <taxon>Bacteroides</taxon>
    </lineage>
</organism>
<evidence type="ECO:0000313" key="1">
    <source>
        <dbReference type="EMBL" id="HJA86081.1"/>
    </source>
</evidence>
<proteinExistence type="predicted"/>
<name>A0A9D2HXA7_9BACE</name>
<gene>
    <name evidence="1" type="ORF">H9950_07825</name>
</gene>
<dbReference type="EMBL" id="DWZI01000040">
    <property type="protein sequence ID" value="HJA86081.1"/>
    <property type="molecule type" value="Genomic_DNA"/>
</dbReference>
<dbReference type="InterPro" id="IPR043754">
    <property type="entry name" value="DUF5700"/>
</dbReference>
<dbReference type="AlphaFoldDB" id="A0A9D2HXA7"/>
<protein>
    <submittedName>
        <fullName evidence="1">Uncharacterized protein</fullName>
    </submittedName>
</protein>
<reference evidence="1" key="2">
    <citation type="submission" date="2021-04" db="EMBL/GenBank/DDBJ databases">
        <authorList>
            <person name="Gilroy R."/>
        </authorList>
    </citation>
    <scope>NUCLEOTIDE SEQUENCE</scope>
    <source>
        <strain evidence="1">ChiHjej12B11-9795</strain>
    </source>
</reference>
<evidence type="ECO:0000313" key="2">
    <source>
        <dbReference type="Proteomes" id="UP000823862"/>
    </source>
</evidence>
<dbReference type="Pfam" id="PF18958">
    <property type="entry name" value="DUF5700"/>
    <property type="match status" value="1"/>
</dbReference>
<reference evidence="1" key="1">
    <citation type="journal article" date="2021" name="PeerJ">
        <title>Extensive microbial diversity within the chicken gut microbiome revealed by metagenomics and culture.</title>
        <authorList>
            <person name="Gilroy R."/>
            <person name="Ravi A."/>
            <person name="Getino M."/>
            <person name="Pursley I."/>
            <person name="Horton D.L."/>
            <person name="Alikhan N.F."/>
            <person name="Baker D."/>
            <person name="Gharbi K."/>
            <person name="Hall N."/>
            <person name="Watson M."/>
            <person name="Adriaenssens E.M."/>
            <person name="Foster-Nyarko E."/>
            <person name="Jarju S."/>
            <person name="Secka A."/>
            <person name="Antonio M."/>
            <person name="Oren A."/>
            <person name="Chaudhuri R.R."/>
            <person name="La Ragione R."/>
            <person name="Hildebrand F."/>
            <person name="Pallen M.J."/>
        </authorList>
    </citation>
    <scope>NUCLEOTIDE SEQUENCE</scope>
    <source>
        <strain evidence="1">ChiHjej12B11-9795</strain>
    </source>
</reference>